<evidence type="ECO:0000313" key="3">
    <source>
        <dbReference type="Proteomes" id="UP000737018"/>
    </source>
</evidence>
<comment type="caution">
    <text evidence="2">The sequence shown here is derived from an EMBL/GenBank/DDBJ whole genome shotgun (WGS) entry which is preliminary data.</text>
</comment>
<protein>
    <recommendedName>
        <fullName evidence="1">F-box domain-containing protein</fullName>
    </recommendedName>
</protein>
<feature type="domain" description="F-box" evidence="1">
    <location>
        <begin position="6"/>
        <end position="41"/>
    </location>
</feature>
<evidence type="ECO:0000259" key="1">
    <source>
        <dbReference type="Pfam" id="PF12937"/>
    </source>
</evidence>
<dbReference type="Pfam" id="PF12937">
    <property type="entry name" value="F-box-like"/>
    <property type="match status" value="1"/>
</dbReference>
<organism evidence="2 3">
    <name type="scientific">Castanea mollissima</name>
    <name type="common">Chinese chestnut</name>
    <dbReference type="NCBI Taxonomy" id="60419"/>
    <lineage>
        <taxon>Eukaryota</taxon>
        <taxon>Viridiplantae</taxon>
        <taxon>Streptophyta</taxon>
        <taxon>Embryophyta</taxon>
        <taxon>Tracheophyta</taxon>
        <taxon>Spermatophyta</taxon>
        <taxon>Magnoliopsida</taxon>
        <taxon>eudicotyledons</taxon>
        <taxon>Gunneridae</taxon>
        <taxon>Pentapetalae</taxon>
        <taxon>rosids</taxon>
        <taxon>fabids</taxon>
        <taxon>Fagales</taxon>
        <taxon>Fagaceae</taxon>
        <taxon>Castanea</taxon>
    </lineage>
</organism>
<reference evidence="2" key="1">
    <citation type="submission" date="2020-03" db="EMBL/GenBank/DDBJ databases">
        <title>Castanea mollissima Vanexum genome sequencing.</title>
        <authorList>
            <person name="Staton M."/>
        </authorList>
    </citation>
    <scope>NUCLEOTIDE SEQUENCE</scope>
    <source>
        <tissue evidence="2">Leaf</tissue>
    </source>
</reference>
<dbReference type="InterPro" id="IPR001810">
    <property type="entry name" value="F-box_dom"/>
</dbReference>
<dbReference type="Gene3D" id="1.20.1280.50">
    <property type="match status" value="1"/>
</dbReference>
<keyword evidence="3" id="KW-1185">Reference proteome</keyword>
<proteinExistence type="predicted"/>
<evidence type="ECO:0000313" key="2">
    <source>
        <dbReference type="EMBL" id="KAF3944879.1"/>
    </source>
</evidence>
<dbReference type="AlphaFoldDB" id="A0A8J4VBS8"/>
<dbReference type="InterPro" id="IPR036047">
    <property type="entry name" value="F-box-like_dom_sf"/>
</dbReference>
<dbReference type="PANTHER" id="PTHR31215">
    <property type="entry name" value="OS05G0510400 PROTEIN-RELATED"/>
    <property type="match status" value="1"/>
</dbReference>
<dbReference type="CDD" id="cd09917">
    <property type="entry name" value="F-box_SF"/>
    <property type="match status" value="1"/>
</dbReference>
<dbReference type="OrthoDB" id="812961at2759"/>
<gene>
    <name evidence="2" type="ORF">CMV_028688</name>
</gene>
<dbReference type="EMBL" id="JRKL02012528">
    <property type="protein sequence ID" value="KAF3944879.1"/>
    <property type="molecule type" value="Genomic_DNA"/>
</dbReference>
<sequence>MKVDHFDRLPDALLLFILSNSLDAKTLIRCLLVSKRFASLIPQIDTIFVTLPPHFQNKKRRRGLSRKVFKILARKLIIKPMQVLHHIMTCTHAANSNSDHFLYYSPNEVLKNFNGLKSLHLELPSLGSEIEFNGGSSLLKWKAEFGEELKSCTILSSKCFCRENLSSSSYTYVNESEEEEEELQSFLAEDELKSRIVWTISCLVSASVRHHLLKQIVPNFPTLQRLVITDAGKRGKLCMGKEQLVELRNSMNSPRTSESSLERTPIPKLCMKLWYVPVMELPALGYAMKEVALVLIKPVSGVIGKVVRDGDLLVADDLLVSDDFDGEDEEKVVFGEAVREIIKKKVMYVMEMSSF</sequence>
<dbReference type="SUPFAM" id="SSF81383">
    <property type="entry name" value="F-box domain"/>
    <property type="match status" value="1"/>
</dbReference>
<dbReference type="Proteomes" id="UP000737018">
    <property type="component" value="Unassembled WGS sequence"/>
</dbReference>
<accession>A0A8J4VBS8</accession>
<name>A0A8J4VBS8_9ROSI</name>
<dbReference type="InterPro" id="IPR044809">
    <property type="entry name" value="AUF1-like"/>
</dbReference>